<dbReference type="EMBL" id="LSRX01001470">
    <property type="protein sequence ID" value="OLP79555.1"/>
    <property type="molecule type" value="Genomic_DNA"/>
</dbReference>
<evidence type="ECO:0000313" key="2">
    <source>
        <dbReference type="EMBL" id="OLP79555.1"/>
    </source>
</evidence>
<feature type="region of interest" description="Disordered" evidence="1">
    <location>
        <begin position="20"/>
        <end position="48"/>
    </location>
</feature>
<keyword evidence="3" id="KW-1185">Reference proteome</keyword>
<feature type="region of interest" description="Disordered" evidence="1">
    <location>
        <begin position="205"/>
        <end position="296"/>
    </location>
</feature>
<evidence type="ECO:0000313" key="3">
    <source>
        <dbReference type="Proteomes" id="UP000186817"/>
    </source>
</evidence>
<accession>A0A1Q9C9J6</accession>
<name>A0A1Q9C9J6_SYMMI</name>
<protein>
    <submittedName>
        <fullName evidence="2">Uncharacterized protein</fullName>
    </submittedName>
</protein>
<feature type="compositionally biased region" description="Low complexity" evidence="1">
    <location>
        <begin position="233"/>
        <end position="244"/>
    </location>
</feature>
<feature type="region of interest" description="Disordered" evidence="1">
    <location>
        <begin position="514"/>
        <end position="568"/>
    </location>
</feature>
<feature type="compositionally biased region" description="Basic and acidic residues" evidence="1">
    <location>
        <begin position="206"/>
        <end position="220"/>
    </location>
</feature>
<evidence type="ECO:0000256" key="1">
    <source>
        <dbReference type="SAM" id="MobiDB-lite"/>
    </source>
</evidence>
<proteinExistence type="predicted"/>
<reference evidence="2 3" key="1">
    <citation type="submission" date="2016-02" db="EMBL/GenBank/DDBJ databases">
        <title>Genome analysis of coral dinoflagellate symbionts highlights evolutionary adaptations to a symbiotic lifestyle.</title>
        <authorList>
            <person name="Aranda M."/>
            <person name="Li Y."/>
            <person name="Liew Y.J."/>
            <person name="Baumgarten S."/>
            <person name="Simakov O."/>
            <person name="Wilson M."/>
            <person name="Piel J."/>
            <person name="Ashoor H."/>
            <person name="Bougouffa S."/>
            <person name="Bajic V.B."/>
            <person name="Ryu T."/>
            <person name="Ravasi T."/>
            <person name="Bayer T."/>
            <person name="Micklem G."/>
            <person name="Kim H."/>
            <person name="Bhak J."/>
            <person name="Lajeunesse T.C."/>
            <person name="Voolstra C.R."/>
        </authorList>
    </citation>
    <scope>NUCLEOTIDE SEQUENCE [LARGE SCALE GENOMIC DNA]</scope>
    <source>
        <strain evidence="2 3">CCMP2467</strain>
    </source>
</reference>
<feature type="compositionally biased region" description="Basic and acidic residues" evidence="1">
    <location>
        <begin position="273"/>
        <end position="285"/>
    </location>
</feature>
<gene>
    <name evidence="2" type="ORF">AK812_SmicGene40144</name>
</gene>
<dbReference type="Proteomes" id="UP000186817">
    <property type="component" value="Unassembled WGS sequence"/>
</dbReference>
<sequence>MEPTRAERRTYVAYDGIEGKKGKSYSVTGSCSQEEEPDSGSSPTGEEPGYLKELALHAMSCYAYDEGNRVSSDRAEERSYLSCPDIAQCFSTNTKMMVDYAWRPVADDQLLGFLGSVACKNRGKGLSISLDKDNKTCFLEEEAEVLVSLFLAEWNHRDLEHYTFYAKLDYVVFLEHGHVLVLPHRQRRGSLLWERGSDVLTFHYRQPHEKDPGGLRHEQEQNSAGVGSPQGEGTSASASASGGSPQEEVPQTRADPKARPAPKKRYPCCRQRLIRENEPKEEKKRQATQSEGSTKYAYEAGGTVHGRVDAHRAQQQEELNEVLRKARTNPPGTFFAHGVLHRTDSSGRRRFSTYDYPIFKVTPWHTLSENMRTLLGGEYNWATWMQHPLSGYSLHFFHKAFELGKMQGNYLVEMINKKLEAHHAFHREWEVYREIQYVRDDFSLLISVIAEACGPDFFSYIQRNAQNEEICRKYLVRTPEGYGLYDSTLRQSFNGPYILACLEKTFKAEEVIEPEKETPMDTSEVATRSADLPQGETAGSAKTETPDVPIETEAPESSPQGKASGVKAANDIDMAQESSSPDDMPMPDIAPERDAGPVLHDHGIWGKCENVVDPEAYKVSPMRLLMDQKSGYGYSGLYHTGIRDEEADSVSAFKVQHINWRVRADKHPGQKFFLGEDDLFRQMCQMAPIYERRPERMDYVFCSGDVRSTLDDRLMEKASATICFWLL</sequence>
<dbReference type="OrthoDB" id="409090at2759"/>
<dbReference type="AlphaFoldDB" id="A0A1Q9C9J6"/>
<organism evidence="2 3">
    <name type="scientific">Symbiodinium microadriaticum</name>
    <name type="common">Dinoflagellate</name>
    <name type="synonym">Zooxanthella microadriatica</name>
    <dbReference type="NCBI Taxonomy" id="2951"/>
    <lineage>
        <taxon>Eukaryota</taxon>
        <taxon>Sar</taxon>
        <taxon>Alveolata</taxon>
        <taxon>Dinophyceae</taxon>
        <taxon>Suessiales</taxon>
        <taxon>Symbiodiniaceae</taxon>
        <taxon>Symbiodinium</taxon>
    </lineage>
</organism>
<comment type="caution">
    <text evidence="2">The sequence shown here is derived from an EMBL/GenBank/DDBJ whole genome shotgun (WGS) entry which is preliminary data.</text>
</comment>